<evidence type="ECO:0000313" key="2">
    <source>
        <dbReference type="EMBL" id="SVE47221.1"/>
    </source>
</evidence>
<accession>A0A383DRU1</accession>
<feature type="region of interest" description="Disordered" evidence="1">
    <location>
        <begin position="74"/>
        <end position="98"/>
    </location>
</feature>
<proteinExistence type="predicted"/>
<sequence length="98" mass="10810">CEQFQLVRHGKDVFDPHTKESLGKEEIVVGLIKITNVQAKTSTAEIVEGGGDISNSFASNTYIARPLPKKPAVDPGIKVREAAKSSREKINERLEDDY</sequence>
<feature type="non-terminal residue" evidence="2">
    <location>
        <position position="1"/>
    </location>
</feature>
<gene>
    <name evidence="2" type="ORF">METZ01_LOCUS500075</name>
</gene>
<dbReference type="EMBL" id="UINC01219657">
    <property type="protein sequence ID" value="SVE47221.1"/>
    <property type="molecule type" value="Genomic_DNA"/>
</dbReference>
<protein>
    <submittedName>
        <fullName evidence="2">Uncharacterized protein</fullName>
    </submittedName>
</protein>
<evidence type="ECO:0000256" key="1">
    <source>
        <dbReference type="SAM" id="MobiDB-lite"/>
    </source>
</evidence>
<feature type="compositionally biased region" description="Basic and acidic residues" evidence="1">
    <location>
        <begin position="77"/>
        <end position="98"/>
    </location>
</feature>
<dbReference type="AlphaFoldDB" id="A0A383DRU1"/>
<name>A0A383DRU1_9ZZZZ</name>
<reference evidence="2" key="1">
    <citation type="submission" date="2018-05" db="EMBL/GenBank/DDBJ databases">
        <authorList>
            <person name="Lanie J.A."/>
            <person name="Ng W.-L."/>
            <person name="Kazmierczak K.M."/>
            <person name="Andrzejewski T.M."/>
            <person name="Davidsen T.M."/>
            <person name="Wayne K.J."/>
            <person name="Tettelin H."/>
            <person name="Glass J.I."/>
            <person name="Rusch D."/>
            <person name="Podicherti R."/>
            <person name="Tsui H.-C.T."/>
            <person name="Winkler M.E."/>
        </authorList>
    </citation>
    <scope>NUCLEOTIDE SEQUENCE</scope>
</reference>
<organism evidence="2">
    <name type="scientific">marine metagenome</name>
    <dbReference type="NCBI Taxonomy" id="408172"/>
    <lineage>
        <taxon>unclassified sequences</taxon>
        <taxon>metagenomes</taxon>
        <taxon>ecological metagenomes</taxon>
    </lineage>
</organism>